<reference evidence="1" key="1">
    <citation type="submission" date="2013-05" db="EMBL/GenBank/DDBJ databases">
        <authorList>
            <person name="Yim A.K.Y."/>
            <person name="Chan T.F."/>
            <person name="Ji K.M."/>
            <person name="Liu X.Y."/>
            <person name="Zhou J.W."/>
            <person name="Li R.Q."/>
            <person name="Yang K.Y."/>
            <person name="Li J."/>
            <person name="Li M."/>
            <person name="Law P.T.W."/>
            <person name="Wu Y.L."/>
            <person name="Cai Z.L."/>
            <person name="Qin H."/>
            <person name="Bao Y."/>
            <person name="Leung R.K.K."/>
            <person name="Ng P.K.S."/>
            <person name="Zou J."/>
            <person name="Zhong X.J."/>
            <person name="Ran P.X."/>
            <person name="Zhong N.S."/>
            <person name="Liu Z.G."/>
            <person name="Tsui S.K.W."/>
        </authorList>
    </citation>
    <scope>NUCLEOTIDE SEQUENCE</scope>
    <source>
        <strain evidence="1">Derf</strain>
        <tissue evidence="1">Whole organism</tissue>
    </source>
</reference>
<reference evidence="1" key="2">
    <citation type="journal article" date="2022" name="Res Sq">
        <title>Comparative Genomics Reveals Insights into the Divergent Evolution of Astigmatic Mites and Household Pest Adaptations.</title>
        <authorList>
            <person name="Xiong Q."/>
            <person name="Wan A.T.-Y."/>
            <person name="Liu X.-Y."/>
            <person name="Fung C.S.-H."/>
            <person name="Xiao X."/>
            <person name="Malainual N."/>
            <person name="Hou J."/>
            <person name="Wang L."/>
            <person name="Wang M."/>
            <person name="Yang K."/>
            <person name="Cui Y."/>
            <person name="Leung E."/>
            <person name="Nong W."/>
            <person name="Shin S.-K."/>
            <person name="Au S."/>
            <person name="Jeong K.Y."/>
            <person name="Chew F.T."/>
            <person name="Hui J."/>
            <person name="Leung T.F."/>
            <person name="Tungtrongchitr A."/>
            <person name="Zhong N."/>
            <person name="Liu Z."/>
            <person name="Tsui S."/>
        </authorList>
    </citation>
    <scope>NUCLEOTIDE SEQUENCE</scope>
    <source>
        <strain evidence="1">Derf</strain>
        <tissue evidence="1">Whole organism</tissue>
    </source>
</reference>
<gene>
    <name evidence="1" type="ORF">DERF_003969</name>
</gene>
<accession>A0A922LB46</accession>
<organism evidence="1 2">
    <name type="scientific">Dermatophagoides farinae</name>
    <name type="common">American house dust mite</name>
    <dbReference type="NCBI Taxonomy" id="6954"/>
    <lineage>
        <taxon>Eukaryota</taxon>
        <taxon>Metazoa</taxon>
        <taxon>Ecdysozoa</taxon>
        <taxon>Arthropoda</taxon>
        <taxon>Chelicerata</taxon>
        <taxon>Arachnida</taxon>
        <taxon>Acari</taxon>
        <taxon>Acariformes</taxon>
        <taxon>Sarcoptiformes</taxon>
        <taxon>Astigmata</taxon>
        <taxon>Psoroptidia</taxon>
        <taxon>Analgoidea</taxon>
        <taxon>Pyroglyphidae</taxon>
        <taxon>Dermatophagoidinae</taxon>
        <taxon>Dermatophagoides</taxon>
    </lineage>
</organism>
<dbReference type="Proteomes" id="UP000790347">
    <property type="component" value="Unassembled WGS sequence"/>
</dbReference>
<sequence length="41" mass="5023">MEFMRHFIRLEGQMLGDNPNGWMDIWVCPGEQYPDIRHHHQ</sequence>
<dbReference type="EMBL" id="ASGP02000001">
    <property type="protein sequence ID" value="KAH9530141.1"/>
    <property type="molecule type" value="Genomic_DNA"/>
</dbReference>
<name>A0A922LB46_DERFA</name>
<proteinExistence type="predicted"/>
<comment type="caution">
    <text evidence="1">The sequence shown here is derived from an EMBL/GenBank/DDBJ whole genome shotgun (WGS) entry which is preliminary data.</text>
</comment>
<evidence type="ECO:0000313" key="2">
    <source>
        <dbReference type="Proteomes" id="UP000790347"/>
    </source>
</evidence>
<keyword evidence="2" id="KW-1185">Reference proteome</keyword>
<evidence type="ECO:0000313" key="1">
    <source>
        <dbReference type="EMBL" id="KAH9530141.1"/>
    </source>
</evidence>
<dbReference type="AlphaFoldDB" id="A0A922LB46"/>
<protein>
    <submittedName>
        <fullName evidence="1">Uncharacterized protein</fullName>
    </submittedName>
</protein>